<protein>
    <recommendedName>
        <fullName evidence="3">JmjC domain-containing protein</fullName>
    </recommendedName>
</protein>
<organism evidence="4 5">
    <name type="scientific">Edaphochlamys debaryana</name>
    <dbReference type="NCBI Taxonomy" id="47281"/>
    <lineage>
        <taxon>Eukaryota</taxon>
        <taxon>Viridiplantae</taxon>
        <taxon>Chlorophyta</taxon>
        <taxon>core chlorophytes</taxon>
        <taxon>Chlorophyceae</taxon>
        <taxon>CS clade</taxon>
        <taxon>Chlamydomonadales</taxon>
        <taxon>Chlamydomonadales incertae sedis</taxon>
        <taxon>Edaphochlamys</taxon>
    </lineage>
</organism>
<evidence type="ECO:0000256" key="1">
    <source>
        <dbReference type="ARBA" id="ARBA00022581"/>
    </source>
</evidence>
<dbReference type="EMBL" id="JAEHOE010000085">
    <property type="protein sequence ID" value="KAG2488312.1"/>
    <property type="molecule type" value="Genomic_DNA"/>
</dbReference>
<feature type="region of interest" description="Disordered" evidence="2">
    <location>
        <begin position="1496"/>
        <end position="1520"/>
    </location>
</feature>
<feature type="domain" description="JmjC" evidence="3">
    <location>
        <begin position="807"/>
        <end position="964"/>
    </location>
</feature>
<feature type="compositionally biased region" description="Low complexity" evidence="2">
    <location>
        <begin position="123"/>
        <end position="143"/>
    </location>
</feature>
<feature type="compositionally biased region" description="Low complexity" evidence="2">
    <location>
        <begin position="286"/>
        <end position="298"/>
    </location>
</feature>
<keyword evidence="5" id="KW-1185">Reference proteome</keyword>
<dbReference type="SMART" id="SM00558">
    <property type="entry name" value="JmjC"/>
    <property type="match status" value="1"/>
</dbReference>
<name>A0A835XNS2_9CHLO</name>
<dbReference type="PANTHER" id="PTHR13037">
    <property type="entry name" value="FORMIN"/>
    <property type="match status" value="1"/>
</dbReference>
<feature type="region of interest" description="Disordered" evidence="2">
    <location>
        <begin position="1397"/>
        <end position="1422"/>
    </location>
</feature>
<feature type="region of interest" description="Disordered" evidence="2">
    <location>
        <begin position="671"/>
        <end position="699"/>
    </location>
</feature>
<keyword evidence="1" id="KW-0945">Host-virus interaction</keyword>
<feature type="compositionally biased region" description="Basic residues" evidence="2">
    <location>
        <begin position="151"/>
        <end position="160"/>
    </location>
</feature>
<feature type="compositionally biased region" description="Basic and acidic residues" evidence="2">
    <location>
        <begin position="260"/>
        <end position="285"/>
    </location>
</feature>
<evidence type="ECO:0000313" key="5">
    <source>
        <dbReference type="Proteomes" id="UP000612055"/>
    </source>
</evidence>
<comment type="caution">
    <text evidence="4">The sequence shown here is derived from an EMBL/GenBank/DDBJ whole genome shotgun (WGS) entry which is preliminary data.</text>
</comment>
<proteinExistence type="predicted"/>
<accession>A0A835XNS2</accession>
<dbReference type="Gene3D" id="2.60.120.650">
    <property type="entry name" value="Cupin"/>
    <property type="match status" value="1"/>
</dbReference>
<evidence type="ECO:0000259" key="3">
    <source>
        <dbReference type="SMART" id="SM00558"/>
    </source>
</evidence>
<feature type="compositionally biased region" description="Low complexity" evidence="2">
    <location>
        <begin position="1411"/>
        <end position="1422"/>
    </location>
</feature>
<dbReference type="InterPro" id="IPR003347">
    <property type="entry name" value="JmjC_dom"/>
</dbReference>
<sequence>MKGVREVFTAEELYEELRPRLERSDAWLAQSHPNLVRAAEAMVEALQKKEAYGGGVVQRAAHLAAHLKATDPVLAEWMDHRWAAEAAANAAAGGGATPSVKGSGASGPKLGSREGADGDVEAEAASAEAAASGGAAGAAAAAGEEGEAKEGRRKGARRVVSKGDAQTALEYLCTTFAHLREQRTLVMGDRKDKLLREITLLRQLRGGEVNVLRGGKAHETSMGQMLAALKAADQPGAVAPRRKRGEAAQEAEPQPPQAQEEGKAEQEAVKEAAKEAGKEGAKEGAEAQPTSPKAAAGAAKGGQVAGKKPAGPQPRDGLDNLTCVVWEDWRIPERLDTLLRAGDSLTVYVEVHCRDGPEDTRLAMRMSTFVSLALCSQRLIAELYHDMFITPQRVAAARPQRKRPRTAMEEVASSLDECVHSLDYVDFVEALHRRMPLRCGWMYANAIMPSADEWNRIFGPTAGRLSGLFEGGAELDALGRSVLSIHNNRHESPLLDLHALASTLRSQQQAGAQHAQQPAEACRPSPPRMCTGKCGASPATADKAGAADVPAPSGSSCRQPSPPASCAAAICTCEPAAPASAAAAATATASSAPSLLIRQAGDSGFTPDRPSGGVDLGHVSFTCVTTASLSDDFLGELIRQSTHGPAAAKVAEAAAASAAKLAVKREALAARSGSAAATPPPPPSPSASTELPVAPRPPPPVPTAALLAAEAAEEEDEVLASIKEELACVAEVSEAAELEGKILQAEADRRSGYVPPKFPEVKPEVKAEAKPQLKSEPAAKAPAAAVKAEPAGAGLGVGVAAEGGKAEFRPAAEVMGCSRGLHSHQLQLMPGVFFSYFIGSQAFTNTTWHVEDFLLQSINLMCVGRPKAWYWVPRHVEPAFLEYLDEHWENEDVYTKSVPLAGIALEKLIKMGVRRSVQLPGAIFLTSPGYAFHTTMSSGWSMADSANFMVNFMDKTMHILEEQRPLEQYPHEGPEALTNTGEWVRYSMRRIELLRSLNDPSYAPKTMGRYQRAIVERRDKAYKKALEEAEDREREAEEAREKAEEKAREEAAARAKAESRQRSKERAKAEAEARARADAEARAKGLVAGAAAPGAAAAAKPAPAVAAAAAKVFAAAPAAAAPKAAAPAAAAKGAAAPKAAAPSPATAPATALPIVKRLDEVEAKVGIVQGAAVAAAPLLPSQLLKQLAQAKALKANAAAAKRQAPAAAPAAGPAAVAAAPAAAAPATAAAAAAIPTAKVVEVVDLVDDDVDDVPMHLLAARPQLALRPLGGHTASITITAAAAGGAAGGALSAADRFLELQAEQMLADGDVAAAVLAAKRIKTQHQQQQHQLLSYQPPTAAHGHGQLHQQQQQLQPRGSPTQKRSFADMAAAVADQMAAAQGLQPPAQVRRLAPVGSAPAALPPHTGSMPQRQGYSLSSQLSSQAQGQTQSGVQLMYTGGGGDLRAAAQLRTARSASDGDGHLVRMVPHSLLASQQQHASHAQHDALRLRAYSESGPLRLPSHAHPHSHMGGGSHGSQHDALLQRPASLSLSAGAGAGSLRLQGGTTMQLLSYNPQHSQHAPQHLGSQHADRLQLLSRGSSGGGAGAGAGYGGGSGGLGLGLSSGMGLGMDSGLGLGLDSGMGMGMGMGRQSQSLGMSQYSQHL</sequence>
<feature type="region of interest" description="Disordered" evidence="2">
    <location>
        <begin position="1337"/>
        <end position="1365"/>
    </location>
</feature>
<feature type="region of interest" description="Disordered" evidence="2">
    <location>
        <begin position="232"/>
        <end position="319"/>
    </location>
</feature>
<feature type="compositionally biased region" description="Low complexity" evidence="2">
    <location>
        <begin position="1342"/>
        <end position="1355"/>
    </location>
</feature>
<dbReference type="OrthoDB" id="545732at2759"/>
<evidence type="ECO:0000256" key="2">
    <source>
        <dbReference type="SAM" id="MobiDB-lite"/>
    </source>
</evidence>
<evidence type="ECO:0000313" key="4">
    <source>
        <dbReference type="EMBL" id="KAG2488312.1"/>
    </source>
</evidence>
<dbReference type="Proteomes" id="UP000612055">
    <property type="component" value="Unassembled WGS sequence"/>
</dbReference>
<dbReference type="Pfam" id="PF02373">
    <property type="entry name" value="JmjC"/>
    <property type="match status" value="1"/>
</dbReference>
<feature type="region of interest" description="Disordered" evidence="2">
    <location>
        <begin position="92"/>
        <end position="160"/>
    </location>
</feature>
<dbReference type="PANTHER" id="PTHR13037:SF24">
    <property type="entry name" value="POLYCOMB PROTEIN PCL-RELATED"/>
    <property type="match status" value="1"/>
</dbReference>
<feature type="region of interest" description="Disordered" evidence="2">
    <location>
        <begin position="1026"/>
        <end position="1076"/>
    </location>
</feature>
<gene>
    <name evidence="4" type="ORF">HYH03_013162</name>
</gene>
<dbReference type="SUPFAM" id="SSF51197">
    <property type="entry name" value="Clavaminate synthase-like"/>
    <property type="match status" value="1"/>
</dbReference>
<reference evidence="4" key="1">
    <citation type="journal article" date="2020" name="bioRxiv">
        <title>Comparative genomics of Chlamydomonas.</title>
        <authorList>
            <person name="Craig R.J."/>
            <person name="Hasan A.R."/>
            <person name="Ness R.W."/>
            <person name="Keightley P.D."/>
        </authorList>
    </citation>
    <scope>NUCLEOTIDE SEQUENCE</scope>
    <source>
        <strain evidence="4">CCAP 11/70</strain>
    </source>
</reference>